<proteinExistence type="predicted"/>
<reference evidence="1" key="2">
    <citation type="journal article" date="2022" name="New Phytol.">
        <title>Evolutionary transition to the ectomycorrhizal habit in the genomes of a hyperdiverse lineage of mushroom-forming fungi.</title>
        <authorList>
            <person name="Looney B."/>
            <person name="Miyauchi S."/>
            <person name="Morin E."/>
            <person name="Drula E."/>
            <person name="Courty P.E."/>
            <person name="Kohler A."/>
            <person name="Kuo A."/>
            <person name="LaButti K."/>
            <person name="Pangilinan J."/>
            <person name="Lipzen A."/>
            <person name="Riley R."/>
            <person name="Andreopoulos W."/>
            <person name="He G."/>
            <person name="Johnson J."/>
            <person name="Nolan M."/>
            <person name="Tritt A."/>
            <person name="Barry K.W."/>
            <person name="Grigoriev I.V."/>
            <person name="Nagy L.G."/>
            <person name="Hibbett D."/>
            <person name="Henrissat B."/>
            <person name="Matheny P.B."/>
            <person name="Labbe J."/>
            <person name="Martin F.M."/>
        </authorList>
    </citation>
    <scope>NUCLEOTIDE SEQUENCE</scope>
    <source>
        <strain evidence="1">EC-137</strain>
    </source>
</reference>
<reference evidence="1" key="1">
    <citation type="submission" date="2021-02" db="EMBL/GenBank/DDBJ databases">
        <authorList>
            <consortium name="DOE Joint Genome Institute"/>
            <person name="Ahrendt S."/>
            <person name="Looney B.P."/>
            <person name="Miyauchi S."/>
            <person name="Morin E."/>
            <person name="Drula E."/>
            <person name="Courty P.E."/>
            <person name="Chicoki N."/>
            <person name="Fauchery L."/>
            <person name="Kohler A."/>
            <person name="Kuo A."/>
            <person name="Labutti K."/>
            <person name="Pangilinan J."/>
            <person name="Lipzen A."/>
            <person name="Riley R."/>
            <person name="Andreopoulos W."/>
            <person name="He G."/>
            <person name="Johnson J."/>
            <person name="Barry K.W."/>
            <person name="Grigoriev I.V."/>
            <person name="Nagy L."/>
            <person name="Hibbett D."/>
            <person name="Henrissat B."/>
            <person name="Matheny P.B."/>
            <person name="Labbe J."/>
            <person name="Martin F."/>
        </authorList>
    </citation>
    <scope>NUCLEOTIDE SEQUENCE</scope>
    <source>
        <strain evidence="1">EC-137</strain>
    </source>
</reference>
<dbReference type="Proteomes" id="UP000814128">
    <property type="component" value="Unassembled WGS sequence"/>
</dbReference>
<organism evidence="1 2">
    <name type="scientific">Vararia minispora EC-137</name>
    <dbReference type="NCBI Taxonomy" id="1314806"/>
    <lineage>
        <taxon>Eukaryota</taxon>
        <taxon>Fungi</taxon>
        <taxon>Dikarya</taxon>
        <taxon>Basidiomycota</taxon>
        <taxon>Agaricomycotina</taxon>
        <taxon>Agaricomycetes</taxon>
        <taxon>Russulales</taxon>
        <taxon>Lachnocladiaceae</taxon>
        <taxon>Vararia</taxon>
    </lineage>
</organism>
<dbReference type="EMBL" id="MU273688">
    <property type="protein sequence ID" value="KAI0029250.1"/>
    <property type="molecule type" value="Genomic_DNA"/>
</dbReference>
<comment type="caution">
    <text evidence="1">The sequence shown here is derived from an EMBL/GenBank/DDBJ whole genome shotgun (WGS) entry which is preliminary data.</text>
</comment>
<accession>A0ACB8QC55</accession>
<name>A0ACB8QC55_9AGAM</name>
<sequence length="514" mass="57967">MALISRLPMELFSEIAKLVAANEPPFAARVISWPDPHRPVRYPEHGIGWIKLAQVCSLWRRRILVLPTLWANCLGSLPRALPDMTLLSESLAPVTLHVRENDRLFGMIDTVVGPLIHSRVTELITDYPITSRYAMGIMSNFFFQSTALQSLVLEGAASEISDQLITIDAPNLHTLRLRNCMVKCTSAKLINLDITFFKLIFYGWGKDILTLVDSSRESLETLRISLFENNAEEPVNENLDWWNELTALTPISLPRLRTLFIEDESPLVDLFIVPATASYTLSCSFASKWINRTSEMLLAATRTFPDALHAHVSAEEDVSEVVTDTHRLWVRFHRRPDCSDEPAVSVCMTDWPTGIRPNGNYPRLAEALSNGIADVQVKTLRFDPLRIPPPSYAAIIRAFRHITQLTIINPHVPRHDVLEIASHNLGLHDLRMLRLEGRGTGTVKDQKLALQRLRGQIAKLRAQCLRLERVQVAQSLSAYVKEERLEKGLEGLRGIVPHFDWRVGESEPALAADP</sequence>
<evidence type="ECO:0000313" key="1">
    <source>
        <dbReference type="EMBL" id="KAI0029250.1"/>
    </source>
</evidence>
<gene>
    <name evidence="1" type="ORF">K488DRAFT_88917</name>
</gene>
<protein>
    <submittedName>
        <fullName evidence="1">Uncharacterized protein</fullName>
    </submittedName>
</protein>
<evidence type="ECO:0000313" key="2">
    <source>
        <dbReference type="Proteomes" id="UP000814128"/>
    </source>
</evidence>
<keyword evidence="2" id="KW-1185">Reference proteome</keyword>